<dbReference type="eggNOG" id="COG5598">
    <property type="taxonomic scope" value="Bacteria"/>
</dbReference>
<keyword evidence="3 4" id="KW-0808">Transferase</keyword>
<reference evidence="4 5" key="1">
    <citation type="submission" date="2009-02" db="EMBL/GenBank/DDBJ databases">
        <title>Sequencing of the draft genome and assembly of Dethiobacter alkaliphilus AHT 1.</title>
        <authorList>
            <consortium name="US DOE Joint Genome Institute (JGI-PGF)"/>
            <person name="Lucas S."/>
            <person name="Copeland A."/>
            <person name="Lapidus A."/>
            <person name="Glavina del Rio T."/>
            <person name="Dalin E."/>
            <person name="Tice H."/>
            <person name="Bruce D."/>
            <person name="Goodwin L."/>
            <person name="Pitluck S."/>
            <person name="Larimer F."/>
            <person name="Land M.L."/>
            <person name="Hauser L."/>
            <person name="Muyzer G."/>
        </authorList>
    </citation>
    <scope>NUCLEOTIDE SEQUENCE [LARGE SCALE GENOMIC DNA]</scope>
    <source>
        <strain evidence="4 5">AHT 1</strain>
    </source>
</reference>
<dbReference type="EMBL" id="ACJM01000005">
    <property type="protein sequence ID" value="EEG78009.1"/>
    <property type="molecule type" value="Genomic_DNA"/>
</dbReference>
<accession>C0GFP9</accession>
<dbReference type="Gene3D" id="3.20.20.480">
    <property type="entry name" value="Trimethylamine methyltransferase-like"/>
    <property type="match status" value="1"/>
</dbReference>
<dbReference type="Pfam" id="PF06253">
    <property type="entry name" value="MTTB"/>
    <property type="match status" value="1"/>
</dbReference>
<gene>
    <name evidence="4" type="ORF">DealDRAFT_1308</name>
</gene>
<dbReference type="InterPro" id="IPR038601">
    <property type="entry name" value="MttB-like_sf"/>
</dbReference>
<dbReference type="GO" id="GO:0008168">
    <property type="term" value="F:methyltransferase activity"/>
    <property type="evidence" value="ECO:0007669"/>
    <property type="project" value="UniProtKB-KW"/>
</dbReference>
<evidence type="ECO:0000313" key="5">
    <source>
        <dbReference type="Proteomes" id="UP000006443"/>
    </source>
</evidence>
<dbReference type="OrthoDB" id="5418352at2"/>
<evidence type="ECO:0000256" key="3">
    <source>
        <dbReference type="ARBA" id="ARBA00022679"/>
    </source>
</evidence>
<sequence>MIVSDKHLKKMLSPAEMQAIHAGTCKLLEQTGVKVTHEGIVEMLLSRGAERKGDRICIPRDMVENAIADTAKSIKFDAPDPAYGFTVNAAENQVKFGTGGQALYVVDRTSDGWEKRSAGTEDLKQILALCNKLKNVDFITRPVECDVPDDQMDVEKARIFSEYCSKPMNLANLIKKERLDEVLEIIGDPAHVSFIVCLVLSPLVMDNSAGDKLIALLEKDLPVAISSCPQGGSTAPLSEVGELLQINAELLFGYVLANAIRPGAKVLYRGIPITSNLYTDGTPRWCQPESIRRVALAAQLCRYYNLPCCGTAAVSDEEVPSAQGISEKVLSLVYESASGAQYTNSALGMLQQVMSVSPYQYVIDDTLLGIVKEKFSEDQSGEIAKLAKNAAVEGLSRFGVSVDDKIEAELDARIRYIETPLEPYSEEYIDKQLAAIEKAATSSGGSTVFMRSARKGLREGYLYSGNRIDAPLDLSNTAETLKTLLTAKA</sequence>
<evidence type="ECO:0000313" key="4">
    <source>
        <dbReference type="EMBL" id="EEG78009.1"/>
    </source>
</evidence>
<keyword evidence="2 4" id="KW-0489">Methyltransferase</keyword>
<dbReference type="RefSeq" id="WP_008515955.1">
    <property type="nucleotide sequence ID" value="NZ_ACJM01000005.1"/>
</dbReference>
<name>C0GFP9_DETAL</name>
<proteinExistence type="inferred from homology"/>
<dbReference type="STRING" id="555088.DealDRAFT_1308"/>
<keyword evidence="5" id="KW-1185">Reference proteome</keyword>
<dbReference type="InterPro" id="IPR010426">
    <property type="entry name" value="MTTB_MeTrfase"/>
</dbReference>
<comment type="similarity">
    <text evidence="1">Belongs to the trimethylamine methyltransferase family.</text>
</comment>
<comment type="caution">
    <text evidence="4">The sequence shown here is derived from an EMBL/GenBank/DDBJ whole genome shotgun (WGS) entry which is preliminary data.</text>
</comment>
<evidence type="ECO:0000256" key="1">
    <source>
        <dbReference type="ARBA" id="ARBA00007137"/>
    </source>
</evidence>
<protein>
    <submittedName>
        <fullName evidence="4">Trimethylamine:corrinoid methyltransferase-like protein</fullName>
    </submittedName>
</protein>
<dbReference type="GO" id="GO:0015948">
    <property type="term" value="P:methanogenesis"/>
    <property type="evidence" value="ECO:0007669"/>
    <property type="project" value="InterPro"/>
</dbReference>
<evidence type="ECO:0000256" key="2">
    <source>
        <dbReference type="ARBA" id="ARBA00022603"/>
    </source>
</evidence>
<dbReference type="AlphaFoldDB" id="C0GFP9"/>
<dbReference type="Proteomes" id="UP000006443">
    <property type="component" value="Unassembled WGS sequence"/>
</dbReference>
<dbReference type="GO" id="GO:0032259">
    <property type="term" value="P:methylation"/>
    <property type="evidence" value="ECO:0007669"/>
    <property type="project" value="UniProtKB-KW"/>
</dbReference>
<organism evidence="4 5">
    <name type="scientific">Dethiobacter alkaliphilus AHT 1</name>
    <dbReference type="NCBI Taxonomy" id="555088"/>
    <lineage>
        <taxon>Bacteria</taxon>
        <taxon>Bacillati</taxon>
        <taxon>Bacillota</taxon>
        <taxon>Dethiobacteria</taxon>
        <taxon>Dethiobacterales</taxon>
        <taxon>Dethiobacteraceae</taxon>
        <taxon>Dethiobacter</taxon>
    </lineage>
</organism>